<dbReference type="Proteomes" id="UP000076715">
    <property type="component" value="Unassembled WGS sequence"/>
</dbReference>
<gene>
    <name evidence="3" type="ORF">AWE51_02515</name>
</gene>
<feature type="transmembrane region" description="Helical" evidence="1">
    <location>
        <begin position="131"/>
        <end position="152"/>
    </location>
</feature>
<dbReference type="InterPro" id="IPR003675">
    <property type="entry name" value="Rce1/LyrA-like_dom"/>
</dbReference>
<evidence type="ECO:0000259" key="2">
    <source>
        <dbReference type="Pfam" id="PF02517"/>
    </source>
</evidence>
<dbReference type="OrthoDB" id="324900at2"/>
<feature type="transmembrane region" description="Helical" evidence="1">
    <location>
        <begin position="53"/>
        <end position="74"/>
    </location>
</feature>
<comment type="caution">
    <text evidence="3">The sequence shown here is derived from an EMBL/GenBank/DDBJ whole genome shotgun (WGS) entry which is preliminary data.</text>
</comment>
<feature type="domain" description="CAAX prenyl protease 2/Lysostaphin resistance protein A-like" evidence="2">
    <location>
        <begin position="133"/>
        <end position="220"/>
    </location>
</feature>
<dbReference type="GO" id="GO:0080120">
    <property type="term" value="P:CAAX-box protein maturation"/>
    <property type="evidence" value="ECO:0007669"/>
    <property type="project" value="UniProtKB-ARBA"/>
</dbReference>
<dbReference type="PANTHER" id="PTHR39430:SF1">
    <property type="entry name" value="PROTEASE"/>
    <property type="match status" value="1"/>
</dbReference>
<dbReference type="AlphaFoldDB" id="A0A163CEL1"/>
<dbReference type="EMBL" id="LQRT01000002">
    <property type="protein sequence ID" value="KZS42332.1"/>
    <property type="molecule type" value="Genomic_DNA"/>
</dbReference>
<keyword evidence="1" id="KW-0812">Transmembrane</keyword>
<reference evidence="3 4" key="1">
    <citation type="submission" date="2016-01" db="EMBL/GenBank/DDBJ databases">
        <title>The draft genome sequence of Aquimarina sp. RZW4-3-2.</title>
        <authorList>
            <person name="Wang Y."/>
        </authorList>
    </citation>
    <scope>NUCLEOTIDE SEQUENCE [LARGE SCALE GENOMIC DNA]</scope>
    <source>
        <strain evidence="3 4">RZW4-3-2</strain>
    </source>
</reference>
<keyword evidence="1" id="KW-1133">Transmembrane helix</keyword>
<accession>A0A163CEL1</accession>
<feature type="transmembrane region" description="Helical" evidence="1">
    <location>
        <begin position="259"/>
        <end position="275"/>
    </location>
</feature>
<protein>
    <recommendedName>
        <fullName evidence="2">CAAX prenyl protease 2/Lysostaphin resistance protein A-like domain-containing protein</fullName>
    </recommendedName>
</protein>
<dbReference type="RefSeq" id="WP_066309874.1">
    <property type="nucleotide sequence ID" value="NZ_LQRT01000002.1"/>
</dbReference>
<evidence type="ECO:0000256" key="1">
    <source>
        <dbReference type="SAM" id="Phobius"/>
    </source>
</evidence>
<dbReference type="Pfam" id="PF02517">
    <property type="entry name" value="Rce1-like"/>
    <property type="match status" value="1"/>
</dbReference>
<keyword evidence="1" id="KW-0472">Membrane</keyword>
<feature type="transmembrane region" description="Helical" evidence="1">
    <location>
        <begin position="185"/>
        <end position="204"/>
    </location>
</feature>
<feature type="transmembrane region" description="Helical" evidence="1">
    <location>
        <begin position="159"/>
        <end position="179"/>
    </location>
</feature>
<feature type="transmembrane region" description="Helical" evidence="1">
    <location>
        <begin position="95"/>
        <end position="119"/>
    </location>
</feature>
<evidence type="ECO:0000313" key="3">
    <source>
        <dbReference type="EMBL" id="KZS42332.1"/>
    </source>
</evidence>
<evidence type="ECO:0000313" key="4">
    <source>
        <dbReference type="Proteomes" id="UP000076715"/>
    </source>
</evidence>
<keyword evidence="4" id="KW-1185">Reference proteome</keyword>
<name>A0A163CEL1_9FLAO</name>
<proteinExistence type="predicted"/>
<sequence length="296" mass="33484">MEHLEHRDSMIMKLIYHPIFRIILSMVIVVSATGLIKSYITKPFFSSIIQSETLIKVFVTLLGTLVMTLTYYFFTKYYEKREVTELSFKSSFLELFGGFSLGLGVIALEFFLLFCIGNYKILDFEGFDLLTAPFTFLIGAAMLEELVFRGILYRILEQWKGTTVALIVSGVLFELPHLLNPNVAVIGSIGGIVFGLLMGIMFTYTKRIWLPFSFHLGWNLAQPIFGSNLTGLDQFGVLFKAEFSGSEIVTGSAMGIEDSIFSLITLIVLFIVFYLKSKKKKHLVSYRNVKGKVLED</sequence>
<dbReference type="GO" id="GO:0004175">
    <property type="term" value="F:endopeptidase activity"/>
    <property type="evidence" value="ECO:0007669"/>
    <property type="project" value="UniProtKB-ARBA"/>
</dbReference>
<feature type="transmembrane region" description="Helical" evidence="1">
    <location>
        <begin position="20"/>
        <end position="41"/>
    </location>
</feature>
<dbReference type="STRING" id="1642818.AWE51_02515"/>
<organism evidence="3 4">
    <name type="scientific">Aquimarina aggregata</name>
    <dbReference type="NCBI Taxonomy" id="1642818"/>
    <lineage>
        <taxon>Bacteria</taxon>
        <taxon>Pseudomonadati</taxon>
        <taxon>Bacteroidota</taxon>
        <taxon>Flavobacteriia</taxon>
        <taxon>Flavobacteriales</taxon>
        <taxon>Flavobacteriaceae</taxon>
        <taxon>Aquimarina</taxon>
    </lineage>
</organism>
<dbReference type="PANTHER" id="PTHR39430">
    <property type="entry name" value="MEMBRANE-ASSOCIATED PROTEASE-RELATED"/>
    <property type="match status" value="1"/>
</dbReference>